<dbReference type="Proteomes" id="UP000005337">
    <property type="component" value="Unassembled WGS sequence"/>
</dbReference>
<name>B1BVJ8_CLOPF</name>
<dbReference type="AlphaFoldDB" id="B1BVJ8"/>
<evidence type="ECO:0000313" key="2">
    <source>
        <dbReference type="Proteomes" id="UP000005337"/>
    </source>
</evidence>
<comment type="caution">
    <text evidence="1">The sequence shown here is derived from an EMBL/GenBank/DDBJ whole genome shotgun (WGS) entry which is preliminary data.</text>
</comment>
<protein>
    <submittedName>
        <fullName evidence="1">Uncharacterized protein</fullName>
    </submittedName>
</protein>
<accession>B1BVJ8</accession>
<organism evidence="1 2">
    <name type="scientific">Clostridium perfringens E str. JGS1987</name>
    <dbReference type="NCBI Taxonomy" id="451755"/>
    <lineage>
        <taxon>Bacteria</taxon>
        <taxon>Bacillati</taxon>
        <taxon>Bacillota</taxon>
        <taxon>Clostridia</taxon>
        <taxon>Eubacteriales</taxon>
        <taxon>Clostridiaceae</taxon>
        <taxon>Clostridium</taxon>
    </lineage>
</organism>
<evidence type="ECO:0000313" key="1">
    <source>
        <dbReference type="EMBL" id="EDT14226.1"/>
    </source>
</evidence>
<reference evidence="1 2" key="1">
    <citation type="submission" date="2007-07" db="EMBL/GenBank/DDBJ databases">
        <title>Annotation of Clostridium perfringens E str. JGS1987.</title>
        <authorList>
            <person name="Paulsen I."/>
            <person name="Sebastian Y."/>
        </authorList>
    </citation>
    <scope>NUCLEOTIDE SEQUENCE [LARGE SCALE GENOMIC DNA]</scope>
    <source>
        <strain evidence="2">E str. JGS1987</strain>
    </source>
</reference>
<proteinExistence type="predicted"/>
<dbReference type="RefSeq" id="WP_003464889.1">
    <property type="nucleotide sequence ID" value="NZ_ABDW01000026.1"/>
</dbReference>
<gene>
    <name evidence="1" type="ORF">AC3_A0277</name>
</gene>
<sequence>MKFLTILVLWSLIAKAYLALFKVASKADKKGTKQTILEAKIKE</sequence>
<dbReference type="EMBL" id="ABDW01000026">
    <property type="protein sequence ID" value="EDT14226.1"/>
    <property type="molecule type" value="Genomic_DNA"/>
</dbReference>